<dbReference type="SUPFAM" id="SSF53448">
    <property type="entry name" value="Nucleotide-diphospho-sugar transferases"/>
    <property type="match status" value="1"/>
</dbReference>
<name>F0QXU2_VULM7</name>
<dbReference type="KEGG" id="vmo:VMUT_1048"/>
<dbReference type="PANTHER" id="PTHR22916:SF3">
    <property type="entry name" value="UDP-GLCNAC:BETAGAL BETA-1,3-N-ACETYLGLUCOSAMINYLTRANSFERASE-LIKE PROTEIN 1"/>
    <property type="match status" value="1"/>
</dbReference>
<evidence type="ECO:0000313" key="2">
    <source>
        <dbReference type="EMBL" id="ADY01255.1"/>
    </source>
</evidence>
<dbReference type="EMBL" id="CP002529">
    <property type="protein sequence ID" value="ADY01255.1"/>
    <property type="molecule type" value="Genomic_DNA"/>
</dbReference>
<protein>
    <submittedName>
        <fullName evidence="2">Glycosyltransferase</fullName>
    </submittedName>
</protein>
<evidence type="ECO:0000313" key="3">
    <source>
        <dbReference type="Proteomes" id="UP000007485"/>
    </source>
</evidence>
<feature type="domain" description="Glycosyltransferase 2-like" evidence="1">
    <location>
        <begin position="12"/>
        <end position="108"/>
    </location>
</feature>
<reference evidence="2 3" key="1">
    <citation type="journal article" date="2011" name="J. Bacteriol.">
        <title>Complete genome sequence of 'Vulcanisaeta moutnovskia' strain 768-28, a novel member of the hyperthermophilic crenarchaeal genus vulcanisaeta.</title>
        <authorList>
            <person name="Gumerov V.M."/>
            <person name="Mardanov A.V."/>
            <person name="Beletsky A.V."/>
            <person name="Prokofeva M.I."/>
            <person name="Bonch-Osmolovskaya E.A."/>
            <person name="Ravin N.V."/>
            <person name="Skryabin K.G."/>
        </authorList>
    </citation>
    <scope>NUCLEOTIDE SEQUENCE [LARGE SCALE GENOMIC DNA]</scope>
    <source>
        <strain evidence="2 3">768-28</strain>
    </source>
</reference>
<sequence length="161" mass="18711">MNEKPYITICGTTYQTAKTLDASLSSVVNVFNELGVPYEVVIIDNYSTDGTYEKLLEWSRKIPLRVYRYKCSRGLGRALCVRLARGKYIFMIDLDRIYNTNALTKLIKCHFIISEKLNIECTGFGNKDPIIKTNYRDLNRAEDTDLFARSIKTAHYHYIFR</sequence>
<dbReference type="Proteomes" id="UP000007485">
    <property type="component" value="Chromosome"/>
</dbReference>
<dbReference type="STRING" id="985053.VMUT_1048"/>
<dbReference type="OrthoDB" id="43535at2157"/>
<dbReference type="GO" id="GO:0016758">
    <property type="term" value="F:hexosyltransferase activity"/>
    <property type="evidence" value="ECO:0007669"/>
    <property type="project" value="UniProtKB-ARBA"/>
</dbReference>
<dbReference type="PANTHER" id="PTHR22916">
    <property type="entry name" value="GLYCOSYLTRANSFERASE"/>
    <property type="match status" value="1"/>
</dbReference>
<dbReference type="CDD" id="cd00761">
    <property type="entry name" value="Glyco_tranf_GTA_type"/>
    <property type="match status" value="1"/>
</dbReference>
<dbReference type="GeneID" id="10288700"/>
<dbReference type="eggNOG" id="arCOG05398">
    <property type="taxonomic scope" value="Archaea"/>
</dbReference>
<dbReference type="Gene3D" id="3.90.550.10">
    <property type="entry name" value="Spore Coat Polysaccharide Biosynthesis Protein SpsA, Chain A"/>
    <property type="match status" value="1"/>
</dbReference>
<dbReference type="InterPro" id="IPR001173">
    <property type="entry name" value="Glyco_trans_2-like"/>
</dbReference>
<accession>F0QXU2</accession>
<evidence type="ECO:0000259" key="1">
    <source>
        <dbReference type="Pfam" id="PF00535"/>
    </source>
</evidence>
<dbReference type="AlphaFoldDB" id="F0QXU2"/>
<dbReference type="InterPro" id="IPR029044">
    <property type="entry name" value="Nucleotide-diphossugar_trans"/>
</dbReference>
<dbReference type="Pfam" id="PF00535">
    <property type="entry name" value="Glycos_transf_2"/>
    <property type="match status" value="1"/>
</dbReference>
<proteinExistence type="predicted"/>
<gene>
    <name evidence="2" type="ordered locus">VMUT_1048</name>
</gene>
<keyword evidence="3" id="KW-1185">Reference proteome</keyword>
<organism evidence="2 3">
    <name type="scientific">Vulcanisaeta moutnovskia (strain 768-28)</name>
    <dbReference type="NCBI Taxonomy" id="985053"/>
    <lineage>
        <taxon>Archaea</taxon>
        <taxon>Thermoproteota</taxon>
        <taxon>Thermoprotei</taxon>
        <taxon>Thermoproteales</taxon>
        <taxon>Thermoproteaceae</taxon>
        <taxon>Vulcanisaeta</taxon>
    </lineage>
</organism>
<dbReference type="HOGENOM" id="CLU_1640069_0_0_2"/>
<dbReference type="RefSeq" id="WP_013604417.1">
    <property type="nucleotide sequence ID" value="NC_015151.1"/>
</dbReference>